<dbReference type="InterPro" id="IPR014710">
    <property type="entry name" value="RmlC-like_jellyroll"/>
</dbReference>
<dbReference type="RefSeq" id="WP_323335618.1">
    <property type="nucleotide sequence ID" value="NZ_JAYFSI010000015.1"/>
</dbReference>
<dbReference type="Gene3D" id="2.60.120.10">
    <property type="entry name" value="Jelly Rolls"/>
    <property type="match status" value="1"/>
</dbReference>
<proteinExistence type="predicted"/>
<protein>
    <submittedName>
        <fullName evidence="2">Cupin domain-containing protein</fullName>
    </submittedName>
</protein>
<dbReference type="InterPro" id="IPR013096">
    <property type="entry name" value="Cupin_2"/>
</dbReference>
<keyword evidence="3" id="KW-1185">Reference proteome</keyword>
<evidence type="ECO:0000259" key="1">
    <source>
        <dbReference type="Pfam" id="PF07883"/>
    </source>
</evidence>
<dbReference type="InterPro" id="IPR011051">
    <property type="entry name" value="RmlC_Cupin_sf"/>
</dbReference>
<dbReference type="SUPFAM" id="SSF51182">
    <property type="entry name" value="RmlC-like cupins"/>
    <property type="match status" value="1"/>
</dbReference>
<dbReference type="Proteomes" id="UP001304298">
    <property type="component" value="Unassembled WGS sequence"/>
</dbReference>
<dbReference type="Pfam" id="PF07883">
    <property type="entry name" value="Cupin_2"/>
    <property type="match status" value="1"/>
</dbReference>
<feature type="domain" description="Cupin type-2" evidence="1">
    <location>
        <begin position="58"/>
        <end position="118"/>
    </location>
</feature>
<sequence>MFENYDLFKTMIHLRPDGSAEAGDPGGGRRAALTGDAESLWTIGAFHAESDTAVHADHWERHPNGHEVLLVFSGALRVYLREEGPEPVTTLRAGQSFVVPPGRWHRLAVEEPADLLSITPRSGTEHERAAA</sequence>
<accession>A0ABU5RKR5</accession>
<organism evidence="2 3">
    <name type="scientific">Amycolatopsis heterodermiae</name>
    <dbReference type="NCBI Taxonomy" id="3110235"/>
    <lineage>
        <taxon>Bacteria</taxon>
        <taxon>Bacillati</taxon>
        <taxon>Actinomycetota</taxon>
        <taxon>Actinomycetes</taxon>
        <taxon>Pseudonocardiales</taxon>
        <taxon>Pseudonocardiaceae</taxon>
        <taxon>Amycolatopsis</taxon>
    </lineage>
</organism>
<reference evidence="2 3" key="1">
    <citation type="submission" date="2023-12" db="EMBL/GenBank/DDBJ databases">
        <title>Amycolatopsis sp. V23-08.</title>
        <authorList>
            <person name="Somphong A."/>
        </authorList>
    </citation>
    <scope>NUCLEOTIDE SEQUENCE [LARGE SCALE GENOMIC DNA]</scope>
    <source>
        <strain evidence="2 3">V23-08</strain>
    </source>
</reference>
<comment type="caution">
    <text evidence="2">The sequence shown here is derived from an EMBL/GenBank/DDBJ whole genome shotgun (WGS) entry which is preliminary data.</text>
</comment>
<evidence type="ECO:0000313" key="3">
    <source>
        <dbReference type="Proteomes" id="UP001304298"/>
    </source>
</evidence>
<gene>
    <name evidence="2" type="ORF">VA596_43245</name>
</gene>
<evidence type="ECO:0000313" key="2">
    <source>
        <dbReference type="EMBL" id="MEA5366410.1"/>
    </source>
</evidence>
<name>A0ABU5RKR5_9PSEU</name>
<dbReference type="EMBL" id="JAYFSI010000015">
    <property type="protein sequence ID" value="MEA5366410.1"/>
    <property type="molecule type" value="Genomic_DNA"/>
</dbReference>